<dbReference type="Gene3D" id="1.10.10.10">
    <property type="entry name" value="Winged helix-like DNA-binding domain superfamily/Winged helix DNA-binding domain"/>
    <property type="match status" value="1"/>
</dbReference>
<evidence type="ECO:0000256" key="5">
    <source>
        <dbReference type="ARBA" id="ARBA00023125"/>
    </source>
</evidence>
<keyword evidence="5" id="KW-0238">DNA-binding</keyword>
<accession>A0ABU3V7Z4</accession>
<dbReference type="InterPro" id="IPR036388">
    <property type="entry name" value="WH-like_DNA-bd_sf"/>
</dbReference>
<dbReference type="PANTHER" id="PTHR33202">
    <property type="entry name" value="ZINC UPTAKE REGULATION PROTEIN"/>
    <property type="match status" value="1"/>
</dbReference>
<dbReference type="PANTHER" id="PTHR33202:SF6">
    <property type="entry name" value="ZINC UPTAKE REGULATION PROTEIN"/>
    <property type="match status" value="1"/>
</dbReference>
<keyword evidence="6" id="KW-0804">Transcription</keyword>
<keyword evidence="2" id="KW-0678">Repressor</keyword>
<name>A0ABU3V7Z4_9RHOB</name>
<protein>
    <submittedName>
        <fullName evidence="7">Transcriptional repressor</fullName>
    </submittedName>
</protein>
<sequence length="161" mass="17779">MTDIAFEPHDHSHCREDALRRAETLCADQKLQFTPVRRRVLEILLRDHRALGAYDILPILAEEGLGSQPPVVYRALDFLVQHGLAHRIERLNAYTACAHLDRDHVPAFLVCRTCKSVAETETDLTQGRLGTIARETGFTIERLVVEAEGLCPGCAGAGAAP</sequence>
<dbReference type="Gene3D" id="3.30.1490.190">
    <property type="match status" value="1"/>
</dbReference>
<evidence type="ECO:0000256" key="4">
    <source>
        <dbReference type="ARBA" id="ARBA00023015"/>
    </source>
</evidence>
<evidence type="ECO:0000313" key="7">
    <source>
        <dbReference type="EMBL" id="MDU9002233.1"/>
    </source>
</evidence>
<evidence type="ECO:0000313" key="8">
    <source>
        <dbReference type="Proteomes" id="UP001255416"/>
    </source>
</evidence>
<reference evidence="8" key="1">
    <citation type="submission" date="2023-05" db="EMBL/GenBank/DDBJ databases">
        <title>Sedimentitalea sp. nov. JM2-8.</title>
        <authorList>
            <person name="Huang J."/>
        </authorList>
    </citation>
    <scope>NUCLEOTIDE SEQUENCE [LARGE SCALE GENOMIC DNA]</scope>
    <source>
        <strain evidence="8">KHS03</strain>
    </source>
</reference>
<dbReference type="InterPro" id="IPR043135">
    <property type="entry name" value="Fur_C"/>
</dbReference>
<evidence type="ECO:0000256" key="6">
    <source>
        <dbReference type="ARBA" id="ARBA00023163"/>
    </source>
</evidence>
<gene>
    <name evidence="7" type="ORF">QO231_00050</name>
</gene>
<dbReference type="InterPro" id="IPR002481">
    <property type="entry name" value="FUR"/>
</dbReference>
<comment type="similarity">
    <text evidence="1">Belongs to the Fur family.</text>
</comment>
<comment type="caution">
    <text evidence="7">The sequence shown here is derived from an EMBL/GenBank/DDBJ whole genome shotgun (WGS) entry which is preliminary data.</text>
</comment>
<keyword evidence="4" id="KW-0805">Transcription regulation</keyword>
<keyword evidence="8" id="KW-1185">Reference proteome</keyword>
<evidence type="ECO:0000256" key="1">
    <source>
        <dbReference type="ARBA" id="ARBA00007957"/>
    </source>
</evidence>
<dbReference type="RefSeq" id="WP_316771710.1">
    <property type="nucleotide sequence ID" value="NZ_JASMWN010000001.1"/>
</dbReference>
<dbReference type="Pfam" id="PF01475">
    <property type="entry name" value="FUR"/>
    <property type="match status" value="1"/>
</dbReference>
<evidence type="ECO:0000256" key="2">
    <source>
        <dbReference type="ARBA" id="ARBA00022491"/>
    </source>
</evidence>
<evidence type="ECO:0000256" key="3">
    <source>
        <dbReference type="ARBA" id="ARBA00022833"/>
    </source>
</evidence>
<proteinExistence type="inferred from homology"/>
<dbReference type="SUPFAM" id="SSF46785">
    <property type="entry name" value="Winged helix' DNA-binding domain"/>
    <property type="match status" value="1"/>
</dbReference>
<organism evidence="7 8">
    <name type="scientific">Sedimentitalea todarodis</name>
    <dbReference type="NCBI Taxonomy" id="1631240"/>
    <lineage>
        <taxon>Bacteria</taxon>
        <taxon>Pseudomonadati</taxon>
        <taxon>Pseudomonadota</taxon>
        <taxon>Alphaproteobacteria</taxon>
        <taxon>Rhodobacterales</taxon>
        <taxon>Paracoccaceae</taxon>
        <taxon>Sedimentitalea</taxon>
    </lineage>
</organism>
<dbReference type="InterPro" id="IPR036390">
    <property type="entry name" value="WH_DNA-bd_sf"/>
</dbReference>
<dbReference type="EMBL" id="JASMWN010000001">
    <property type="protein sequence ID" value="MDU9002233.1"/>
    <property type="molecule type" value="Genomic_DNA"/>
</dbReference>
<keyword evidence="3" id="KW-0862">Zinc</keyword>
<dbReference type="Proteomes" id="UP001255416">
    <property type="component" value="Unassembled WGS sequence"/>
</dbReference>